<reference evidence="5" key="1">
    <citation type="journal article" date="2020" name="BMC Genomics">
        <title>Correction to: Identification and distribution of gene clusters required for synthesis of sphingolipid metabolism inhibitors in diverse species of the filamentous fungus Fusarium.</title>
        <authorList>
            <person name="Kim H.S."/>
            <person name="Lohmar J.M."/>
            <person name="Busman M."/>
            <person name="Brown D.W."/>
            <person name="Naumann T.A."/>
            <person name="Divon H.H."/>
            <person name="Lysoe E."/>
            <person name="Uhlig S."/>
            <person name="Proctor R.H."/>
        </authorList>
    </citation>
    <scope>NUCLEOTIDE SEQUENCE</scope>
    <source>
        <strain evidence="5">NRRL 22465</strain>
    </source>
</reference>
<dbReference type="Pfam" id="PF19031">
    <property type="entry name" value="Intu_longin_1"/>
    <property type="match status" value="1"/>
</dbReference>
<comment type="similarity">
    <text evidence="1">Belongs to the CCZ1 family.</text>
</comment>
<accession>A0A8H4UHT3</accession>
<evidence type="ECO:0000256" key="2">
    <source>
        <dbReference type="SAM" id="MobiDB-lite"/>
    </source>
</evidence>
<dbReference type="GO" id="GO:0035658">
    <property type="term" value="C:Mon1-Ccz1 complex"/>
    <property type="evidence" value="ECO:0007669"/>
    <property type="project" value="InterPro"/>
</dbReference>
<gene>
    <name evidence="5" type="ORF">FZEAL_6427</name>
</gene>
<keyword evidence="6" id="KW-1185">Reference proteome</keyword>
<dbReference type="InterPro" id="IPR043987">
    <property type="entry name" value="CCZ1/INTU/HSP4_longin_1"/>
</dbReference>
<protein>
    <recommendedName>
        <fullName evidence="4">CCZ1/INTU/HSP4 first Longin domain-containing protein</fullName>
    </recommendedName>
</protein>
<dbReference type="PANTHER" id="PTHR13056:SF0">
    <property type="entry name" value="VACUOLAR FUSION PROTEIN CCZ1 HOMOLOG-RELATED"/>
    <property type="match status" value="1"/>
</dbReference>
<keyword evidence="3" id="KW-0812">Transmembrane</keyword>
<feature type="region of interest" description="Disordered" evidence="2">
    <location>
        <begin position="881"/>
        <end position="923"/>
    </location>
</feature>
<feature type="compositionally biased region" description="Polar residues" evidence="2">
    <location>
        <begin position="1244"/>
        <end position="1260"/>
    </location>
</feature>
<dbReference type="Gene3D" id="1.20.58.340">
    <property type="entry name" value="Magnesium transport protein CorA, transmembrane region"/>
    <property type="match status" value="1"/>
</dbReference>
<feature type="region of interest" description="Disordered" evidence="2">
    <location>
        <begin position="797"/>
        <end position="825"/>
    </location>
</feature>
<reference evidence="5" key="2">
    <citation type="submission" date="2020-05" db="EMBL/GenBank/DDBJ databases">
        <authorList>
            <person name="Kim H.-S."/>
            <person name="Proctor R.H."/>
            <person name="Brown D.W."/>
        </authorList>
    </citation>
    <scope>NUCLEOTIDE SEQUENCE</scope>
    <source>
        <strain evidence="5">NRRL 22465</strain>
    </source>
</reference>
<name>A0A8H4UHT3_9HYPO</name>
<keyword evidence="3" id="KW-0472">Membrane</keyword>
<dbReference type="GO" id="GO:0016192">
    <property type="term" value="P:vesicle-mediated transport"/>
    <property type="evidence" value="ECO:0007669"/>
    <property type="project" value="InterPro"/>
</dbReference>
<dbReference type="InterPro" id="IPR013176">
    <property type="entry name" value="Ccz1"/>
</dbReference>
<dbReference type="OrthoDB" id="240546at2759"/>
<dbReference type="PANTHER" id="PTHR13056">
    <property type="entry name" value="VACUOLAR FUSION PROTEIN CCZ1 HOMOLOG-RELATED"/>
    <property type="match status" value="1"/>
</dbReference>
<evidence type="ECO:0000313" key="5">
    <source>
        <dbReference type="EMBL" id="KAF4976978.1"/>
    </source>
</evidence>
<keyword evidence="3" id="KW-1133">Transmembrane helix</keyword>
<evidence type="ECO:0000313" key="6">
    <source>
        <dbReference type="Proteomes" id="UP000635477"/>
    </source>
</evidence>
<sequence length="1317" mass="145724">MDEIYQKIAEFNPHRPRNSPNANPFEVTELWRNDVTGIVEAHDLFITVPGVPSWLANEIRPLAAHGSESLVLRLVWANFDLNERRVELPESVQKPMIDNFGLRLAYNYFSSSVTGVTDFPKVVKPEADQQAYAFSYAPKLASIWSHTRFRPPSSRQCATHGIIMAEKKQKDSLKKLLKSRWQLATAAHAMFPAFLFSFLLHGEIDITQGGMIKHIQEVEARTGYSGFKTKRKYHATGELGTLSAEMSGYATRLASTERKSQTLGKLMDFVLRTIGSDNGTALDGDELMKHHIGVLQQRLSMQIMDREYTLKRVQIQIQALVNLITEHDSLNNFDIAISSHRDASSMKTLAFVTMFFLPGSFISALFSTDLFDWDSVKPGSIGVPSTPQFGLYWVITVPLTLITFILYFLWLHISIKRREEESERIRLDRGGMVDGVAGDLMLWHNVGCVVDSTQPDEPLMFGDLGLGTPDSRSVLTPRHDASCYYTALVEAYNYTGKPVMKYLSSFGVGPLPPPKQTTRTGRGLQLASLQCLLAHGTAKAAPSSIVPAQLGFLAIFNPSLGNTDDTIDDQIVYYASVTTQSASHKRRRTRGQPIQDISHDERNERLRQIGLAQGMASFSRGFASGAAVDAIDTEKSRVILHELEPGWWILASIDLTKLPLPPRLATKNSEPAEERFEYSSREMKPANLLLRDLLRAHSIFLMHHDSSLSALFVRTKRTKFIAVLSRYWDLYLSTWNVMMHGNPARDIFGGINVAASGELGVGVGEEDRGSGERDMLEGLVGRIEGLVDLVVSKFGDYDPDAPPTDGPTGESDQWLGTGKEPGPEDGAIFLGTGALSRKSLRDVTHWMGDLYTWGDHAYGIIESPTSVRRAKRIRARAAAQQVALDETPSTGAAETSKPVVAEPAVVENSPNDQPLPQDGEDGRLDKMVSYLKLGYGTYWSLPGGSGDYYAKDSPETATPQQDAKPEEQLLKPPRPSLSGRTSSYDAAGHYLIGLKGAIDQEYSDADSQSSDDAGNLEHNSRTVLRTVNIELESEASERPEATIVRDFVHPASALTQSQVVGNMVPGYDSHDLNKAKKLRVVVYVNRPFMFTFLFNLRTDSLALDTLYRSLHHQLAPLRTPLLSSTRYRPERPGADVGSSSGNAENSIYDLIWDPHSLTVHSSIPNIPDNYVEPEPWSRPDSLNTHLHILNLYAATRSRAMALERTEKSGRGWWIVWARLLDRQDEPSPSTNLSTIHEAGADGDPSSSHAVDQGSNDSSESLSREPDVAKEIFLIRRASDHVGFRTDASTGGGDGAGRLAHGIGVDTRRYVEELLNLL</sequence>
<feature type="transmembrane region" description="Helical" evidence="3">
    <location>
        <begin position="391"/>
        <end position="410"/>
    </location>
</feature>
<evidence type="ECO:0000256" key="1">
    <source>
        <dbReference type="ARBA" id="ARBA00005352"/>
    </source>
</evidence>
<feature type="region of interest" description="Disordered" evidence="2">
    <location>
        <begin position="950"/>
        <end position="982"/>
    </location>
</feature>
<dbReference type="Proteomes" id="UP000635477">
    <property type="component" value="Unassembled WGS sequence"/>
</dbReference>
<evidence type="ECO:0000256" key="3">
    <source>
        <dbReference type="SAM" id="Phobius"/>
    </source>
</evidence>
<comment type="caution">
    <text evidence="5">The sequence shown here is derived from an EMBL/GenBank/DDBJ whole genome shotgun (WGS) entry which is preliminary data.</text>
</comment>
<feature type="domain" description="CCZ1/INTU/HSP4 first Longin" evidence="4">
    <location>
        <begin position="552"/>
        <end position="656"/>
    </location>
</feature>
<feature type="region of interest" description="Disordered" evidence="2">
    <location>
        <begin position="1224"/>
        <end position="1264"/>
    </location>
</feature>
<feature type="transmembrane region" description="Helical" evidence="3">
    <location>
        <begin position="349"/>
        <end position="371"/>
    </location>
</feature>
<evidence type="ECO:0000259" key="4">
    <source>
        <dbReference type="Pfam" id="PF19031"/>
    </source>
</evidence>
<proteinExistence type="inferred from homology"/>
<dbReference type="EMBL" id="JABEYC010000470">
    <property type="protein sequence ID" value="KAF4976978.1"/>
    <property type="molecule type" value="Genomic_DNA"/>
</dbReference>
<organism evidence="5 6">
    <name type="scientific">Fusarium zealandicum</name>
    <dbReference type="NCBI Taxonomy" id="1053134"/>
    <lineage>
        <taxon>Eukaryota</taxon>
        <taxon>Fungi</taxon>
        <taxon>Dikarya</taxon>
        <taxon>Ascomycota</taxon>
        <taxon>Pezizomycotina</taxon>
        <taxon>Sordariomycetes</taxon>
        <taxon>Hypocreomycetidae</taxon>
        <taxon>Hypocreales</taxon>
        <taxon>Nectriaceae</taxon>
        <taxon>Fusarium</taxon>
        <taxon>Fusarium staphyleae species complex</taxon>
    </lineage>
</organism>